<feature type="binding site" evidence="14">
    <location>
        <begin position="304"/>
        <end position="309"/>
    </location>
    <ligand>
        <name>a peptide</name>
        <dbReference type="ChEBI" id="CHEBI:60466"/>
    </ligand>
</feature>
<dbReference type="FunFam" id="1.10.390.10:FF:000003">
    <property type="entry name" value="Leukotriene A(4) hydrolase"/>
    <property type="match status" value="1"/>
</dbReference>
<dbReference type="SUPFAM" id="SSF63737">
    <property type="entry name" value="Leukotriene A4 hydrolase N-terminal domain"/>
    <property type="match status" value="1"/>
</dbReference>
<dbReference type="Gene3D" id="1.25.40.320">
    <property type="entry name" value="Peptidase M1, leukotriene A4 hydrolase/aminopeptidase C-terminal domain"/>
    <property type="match status" value="1"/>
</dbReference>
<dbReference type="PRINTS" id="PR00756">
    <property type="entry name" value="ALADIPTASE"/>
</dbReference>
<feature type="binding site" evidence="15">
    <location>
        <position position="333"/>
    </location>
    <ligand>
        <name>Zn(2+)</name>
        <dbReference type="ChEBI" id="CHEBI:29105"/>
        <note>catalytic</note>
    </ligand>
</feature>
<dbReference type="FunFam" id="2.60.40.1730:FF:000004">
    <property type="entry name" value="Leukotriene A(4) hydrolase"/>
    <property type="match status" value="1"/>
</dbReference>
<dbReference type="SUPFAM" id="SSF48371">
    <property type="entry name" value="ARM repeat"/>
    <property type="match status" value="1"/>
</dbReference>
<dbReference type="Gene3D" id="2.60.40.1730">
    <property type="entry name" value="tricorn interacting facor f3 domain"/>
    <property type="match status" value="1"/>
</dbReference>
<sequence>MTSNCKDHLYKWLIAILVIILSIVICKQAKIDVAKTSETMGRMGEVDPNSYAEPEKVVIQHADLDWEIDFNRKIISGSVTLKFKILAEEGIEKILLDVSDLRIESIFAKVPAGEIPLTFTVTDPVENIGSKLTISLPNVTKGEIAIVIDYDTVSASALAWLDPEQTSGKKHPYVFSQCQAIHARSILPCQDTPAVKFTYTAVVKHPSQLIALMSAIRDEEKSSAGISRFQQTVPIPSYLLAIAVGPLVSRTIGPISKVWSEQEQIEEAAYEFVDTDNFVQKASEICGPYVWKEYNLLVLPKSFPFGGMENPTLTFVTPTIIAHDRSLVDVVAHEIAHSWTGNLVTNKNFEHFWLNEGSTVFVEGKILGRIHGKAYRDFHALHGLTDLVDTIKNQLADEPQLTKLVVNLTDLSPDDAFSSVPYMKGSTFLRYIEDLVGGPDVFEPFLKFYLNKFKYQSIVTDDFKKTLYDYFNEKGLANLLDPIDWDAWLFGEGMPPVIPKYDTSLVDACHKHTNLWSDNTLDVIKTSDVIKEKLSSSQVTEFLSGLLEKETITDLNAAKIALLSETYGLDSTQNAEIRFRYMRLCIRARLREKLSDILTFANSNFRMKFVRPIYKDLGKWTEVREEAIANFEKVRNQMMKVCALQVAKDLGLNSS</sequence>
<evidence type="ECO:0000256" key="17">
    <source>
        <dbReference type="SAM" id="Phobius"/>
    </source>
</evidence>
<feature type="active site" description="Proton acceptor" evidence="13">
    <location>
        <position position="334"/>
    </location>
</feature>
<evidence type="ECO:0000256" key="4">
    <source>
        <dbReference type="ARBA" id="ARBA00010136"/>
    </source>
</evidence>
<dbReference type="NCBIfam" id="TIGR02411">
    <property type="entry name" value="leuko_A4_hydro"/>
    <property type="match status" value="1"/>
</dbReference>
<gene>
    <name evidence="19" type="primary">CSON010670</name>
</gene>
<dbReference type="GO" id="GO:0004301">
    <property type="term" value="F:epoxide hydrolase activity"/>
    <property type="evidence" value="ECO:0007669"/>
    <property type="project" value="TreeGrafter"/>
</dbReference>
<dbReference type="InterPro" id="IPR042097">
    <property type="entry name" value="Aminopeptidase_N-like_N_sf"/>
</dbReference>
<dbReference type="GO" id="GO:0098552">
    <property type="term" value="C:side of membrane"/>
    <property type="evidence" value="ECO:0007669"/>
    <property type="project" value="UniProtKB-KW"/>
</dbReference>
<evidence type="ECO:0000256" key="13">
    <source>
        <dbReference type="PIRSR" id="PIRSR612777-1"/>
    </source>
</evidence>
<dbReference type="InterPro" id="IPR049980">
    <property type="entry name" value="LTA4H_cat"/>
</dbReference>
<comment type="cofactor">
    <cofactor evidence="15 16">
        <name>Zn(2+)</name>
        <dbReference type="ChEBI" id="CHEBI:29105"/>
    </cofactor>
    <text evidence="15 16">Binds 1 zinc ion per subunit.</text>
</comment>
<evidence type="ECO:0000256" key="15">
    <source>
        <dbReference type="PIRSR" id="PIRSR612777-3"/>
    </source>
</evidence>
<evidence type="ECO:0000256" key="3">
    <source>
        <dbReference type="ARBA" id="ARBA00004716"/>
    </source>
</evidence>
<dbReference type="GO" id="GO:0005829">
    <property type="term" value="C:cytosol"/>
    <property type="evidence" value="ECO:0007669"/>
    <property type="project" value="TreeGrafter"/>
</dbReference>
<evidence type="ECO:0000313" key="19">
    <source>
        <dbReference type="EMBL" id="SSX03967.1"/>
    </source>
</evidence>
<keyword evidence="17" id="KW-0472">Membrane</keyword>
<dbReference type="InterPro" id="IPR001930">
    <property type="entry name" value="Peptidase_M1"/>
</dbReference>
<comment type="subcellular location">
    <subcellularLocation>
        <location evidence="2">Cell membrane</location>
        <topology evidence="2">Lipid-anchor</topology>
        <topology evidence="2">GPI-anchor</topology>
    </subcellularLocation>
    <subcellularLocation>
        <location evidence="1 16">Cytoplasm</location>
    </subcellularLocation>
</comment>
<comment type="catalytic activity">
    <reaction evidence="16">
        <text>leukotriene A4 + H2O = leukotriene B4</text>
        <dbReference type="Rhea" id="RHEA:22324"/>
        <dbReference type="ChEBI" id="CHEBI:15377"/>
        <dbReference type="ChEBI" id="CHEBI:57461"/>
        <dbReference type="ChEBI" id="CHEBI:57463"/>
        <dbReference type="EC" id="3.3.2.6"/>
    </reaction>
</comment>
<keyword evidence="16" id="KW-0434">Leukotriene biosynthesis</keyword>
<evidence type="ECO:0000256" key="14">
    <source>
        <dbReference type="PIRSR" id="PIRSR612777-2"/>
    </source>
</evidence>
<dbReference type="GO" id="GO:0008237">
    <property type="term" value="F:metallopeptidase activity"/>
    <property type="evidence" value="ECO:0007669"/>
    <property type="project" value="UniProtKB-KW"/>
</dbReference>
<dbReference type="Gene3D" id="3.30.2010.30">
    <property type="match status" value="1"/>
</dbReference>
<dbReference type="InterPro" id="IPR012777">
    <property type="entry name" value="LTA4H"/>
</dbReference>
<dbReference type="VEuPathDB" id="VectorBase:CSON010670"/>
<evidence type="ECO:0000256" key="16">
    <source>
        <dbReference type="RuleBase" id="RU361141"/>
    </source>
</evidence>
<keyword evidence="17" id="KW-0812">Transmembrane</keyword>
<keyword evidence="6" id="KW-0325">Glycoprotein</keyword>
<dbReference type="Pfam" id="PF01433">
    <property type="entry name" value="Peptidase_M1"/>
    <property type="match status" value="1"/>
</dbReference>
<keyword evidence="8 15" id="KW-0479">Metal-binding</keyword>
<dbReference type="PANTHER" id="PTHR45726">
    <property type="entry name" value="LEUKOTRIENE A-4 HYDROLASE"/>
    <property type="match status" value="1"/>
</dbReference>
<dbReference type="Pfam" id="PF17900">
    <property type="entry name" value="Peptidase_M1_N"/>
    <property type="match status" value="1"/>
</dbReference>
<evidence type="ECO:0000256" key="10">
    <source>
        <dbReference type="ARBA" id="ARBA00022833"/>
    </source>
</evidence>
<reference evidence="19" key="1">
    <citation type="submission" date="2018-04" db="EMBL/GenBank/DDBJ databases">
        <authorList>
            <person name="Go L.Y."/>
            <person name="Mitchell J.A."/>
        </authorList>
    </citation>
    <scope>NUCLEOTIDE SEQUENCE</scope>
    <source>
        <tissue evidence="19">Whole organism</tissue>
    </source>
</reference>
<dbReference type="CDD" id="cd09599">
    <property type="entry name" value="M1_LTA4H"/>
    <property type="match status" value="1"/>
</dbReference>
<feature type="transmembrane region" description="Helical" evidence="17">
    <location>
        <begin position="9"/>
        <end position="25"/>
    </location>
</feature>
<keyword evidence="6" id="KW-0336">GPI-anchor</keyword>
<dbReference type="InterPro" id="IPR038502">
    <property type="entry name" value="M1_LTA-4_hydro/amino_C_sf"/>
</dbReference>
<dbReference type="UniPathway" id="UPA00878"/>
<evidence type="ECO:0000256" key="7">
    <source>
        <dbReference type="ARBA" id="ARBA00022670"/>
    </source>
</evidence>
<feature type="active site" description="Proton donor" evidence="13">
    <location>
        <position position="422"/>
    </location>
</feature>
<keyword evidence="17" id="KW-1133">Transmembrane helix</keyword>
<keyword evidence="7 16" id="KW-0645">Protease</keyword>
<evidence type="ECO:0000256" key="6">
    <source>
        <dbReference type="ARBA" id="ARBA00022622"/>
    </source>
</evidence>
<dbReference type="OMA" id="CTALQWM"/>
<comment type="pathway">
    <text evidence="3 16">Lipid metabolism; leukotriene B4 biosynthesis.</text>
</comment>
<dbReference type="GO" id="GO:0043171">
    <property type="term" value="P:peptide catabolic process"/>
    <property type="evidence" value="ECO:0007669"/>
    <property type="project" value="TreeGrafter"/>
</dbReference>
<evidence type="ECO:0000259" key="18">
    <source>
        <dbReference type="SMART" id="SM01263"/>
    </source>
</evidence>
<reference evidence="20" key="2">
    <citation type="submission" date="2018-07" db="EMBL/GenBank/DDBJ databases">
        <authorList>
            <person name="Quirk P.G."/>
            <person name="Krulwich T.A."/>
        </authorList>
    </citation>
    <scope>NUCLEOTIDE SEQUENCE</scope>
</reference>
<dbReference type="GO" id="GO:0004177">
    <property type="term" value="F:aminopeptidase activity"/>
    <property type="evidence" value="ECO:0007669"/>
    <property type="project" value="TreeGrafter"/>
</dbReference>
<evidence type="ECO:0000313" key="20">
    <source>
        <dbReference type="EMBL" id="SSX24332.1"/>
    </source>
</evidence>
<protein>
    <recommendedName>
        <fullName evidence="16">Leukotriene A(4) hydrolase</fullName>
        <shortName evidence="16">LTA-4 hydrolase</shortName>
        <ecNumber evidence="16">3.3.2.6</ecNumber>
    </recommendedName>
</protein>
<feature type="domain" description="Peptidase M1 leukotriene A4 hydrolase/aminopeptidase C-terminal" evidence="18">
    <location>
        <begin position="504"/>
        <end position="650"/>
    </location>
</feature>
<evidence type="ECO:0000256" key="9">
    <source>
        <dbReference type="ARBA" id="ARBA00022801"/>
    </source>
</evidence>
<feature type="binding site" evidence="15">
    <location>
        <position position="356"/>
    </location>
    <ligand>
        <name>Zn(2+)</name>
        <dbReference type="ChEBI" id="CHEBI:29105"/>
        <note>catalytic</note>
    </ligand>
</feature>
<evidence type="ECO:0000256" key="8">
    <source>
        <dbReference type="ARBA" id="ARBA00022723"/>
    </source>
</evidence>
<dbReference type="GO" id="GO:0006508">
    <property type="term" value="P:proteolysis"/>
    <property type="evidence" value="ECO:0007669"/>
    <property type="project" value="UniProtKB-KW"/>
</dbReference>
<dbReference type="InterPro" id="IPR034015">
    <property type="entry name" value="M1_LTA4H"/>
</dbReference>
<dbReference type="InterPro" id="IPR027268">
    <property type="entry name" value="Peptidase_M4/M1_CTD_sf"/>
</dbReference>
<comment type="similarity">
    <text evidence="4 16">Belongs to the peptidase M1 family.</text>
</comment>
<dbReference type="InterPro" id="IPR015211">
    <property type="entry name" value="Peptidase_M1_C"/>
</dbReference>
<feature type="binding site" evidence="14">
    <location>
        <begin position="177"/>
        <end position="179"/>
    </location>
    <ligand>
        <name>a peptide</name>
        <dbReference type="ChEBI" id="CHEBI:60466"/>
    </ligand>
</feature>
<dbReference type="FunFam" id="3.30.2010.30:FF:000001">
    <property type="entry name" value="Leukotriene A(4) hydrolase"/>
    <property type="match status" value="1"/>
</dbReference>
<name>A0A336KHS5_CULSO</name>
<dbReference type="SMART" id="SM01263">
    <property type="entry name" value="Leuk-A4-hydro_C"/>
    <property type="match status" value="1"/>
</dbReference>
<evidence type="ECO:0000256" key="5">
    <source>
        <dbReference type="ARBA" id="ARBA00022490"/>
    </source>
</evidence>
<accession>A0A336KHS5</accession>
<dbReference type="InterPro" id="IPR045357">
    <property type="entry name" value="Aminopeptidase_N-like_N"/>
</dbReference>
<dbReference type="InterPro" id="IPR016024">
    <property type="entry name" value="ARM-type_fold"/>
</dbReference>
<feature type="binding site" evidence="15">
    <location>
        <position position="337"/>
    </location>
    <ligand>
        <name>Zn(2+)</name>
        <dbReference type="ChEBI" id="CHEBI:29105"/>
        <note>catalytic</note>
    </ligand>
</feature>
<feature type="binding site" evidence="14">
    <location>
        <begin position="606"/>
        <end position="608"/>
    </location>
    <ligand>
        <name>a peptide</name>
        <dbReference type="ChEBI" id="CHEBI:60466"/>
    </ligand>
</feature>
<proteinExistence type="inferred from homology"/>
<keyword evidence="5 16" id="KW-0963">Cytoplasm</keyword>
<organism evidence="19">
    <name type="scientific">Culicoides sonorensis</name>
    <name type="common">Biting midge</name>
    <dbReference type="NCBI Taxonomy" id="179676"/>
    <lineage>
        <taxon>Eukaryota</taxon>
        <taxon>Metazoa</taxon>
        <taxon>Ecdysozoa</taxon>
        <taxon>Arthropoda</taxon>
        <taxon>Hexapoda</taxon>
        <taxon>Insecta</taxon>
        <taxon>Pterygota</taxon>
        <taxon>Neoptera</taxon>
        <taxon>Endopterygota</taxon>
        <taxon>Diptera</taxon>
        <taxon>Nematocera</taxon>
        <taxon>Chironomoidea</taxon>
        <taxon>Ceratopogonidae</taxon>
        <taxon>Ceratopogoninae</taxon>
        <taxon>Culicoides</taxon>
        <taxon>Monoculicoides</taxon>
    </lineage>
</organism>
<evidence type="ECO:0000256" key="1">
    <source>
        <dbReference type="ARBA" id="ARBA00004496"/>
    </source>
</evidence>
<dbReference type="InterPro" id="IPR014782">
    <property type="entry name" value="Peptidase_M1_dom"/>
</dbReference>
<dbReference type="SUPFAM" id="SSF55486">
    <property type="entry name" value="Metalloproteases ('zincins'), catalytic domain"/>
    <property type="match status" value="1"/>
</dbReference>
<dbReference type="Pfam" id="PF09127">
    <property type="entry name" value="Leuk-A4-hydro_C"/>
    <property type="match status" value="1"/>
</dbReference>
<dbReference type="GO" id="GO:0004463">
    <property type="term" value="F:leukotriene-A4 hydrolase activity"/>
    <property type="evidence" value="ECO:0007669"/>
    <property type="project" value="UniProtKB-EC"/>
</dbReference>
<keyword evidence="11 16" id="KW-0482">Metalloprotease</keyword>
<keyword evidence="9 16" id="KW-0378">Hydrolase</keyword>
<dbReference type="EMBL" id="UFQS01000439">
    <property type="protein sequence ID" value="SSX03967.1"/>
    <property type="molecule type" value="Genomic_DNA"/>
</dbReference>
<evidence type="ECO:0000256" key="2">
    <source>
        <dbReference type="ARBA" id="ARBA00004609"/>
    </source>
</evidence>
<keyword evidence="12" id="KW-0449">Lipoprotein</keyword>
<dbReference type="Gene3D" id="1.10.390.10">
    <property type="entry name" value="Neutral Protease Domain 2"/>
    <property type="match status" value="1"/>
</dbReference>
<dbReference type="GO" id="GO:0005886">
    <property type="term" value="C:plasma membrane"/>
    <property type="evidence" value="ECO:0007669"/>
    <property type="project" value="UniProtKB-SubCell"/>
</dbReference>
<dbReference type="GO" id="GO:0019370">
    <property type="term" value="P:leukotriene biosynthetic process"/>
    <property type="evidence" value="ECO:0007669"/>
    <property type="project" value="UniProtKB-KW"/>
</dbReference>
<keyword evidence="10 15" id="KW-0862">Zinc</keyword>
<dbReference type="EMBL" id="UFQT01000439">
    <property type="protein sequence ID" value="SSX24332.1"/>
    <property type="molecule type" value="Genomic_DNA"/>
</dbReference>
<evidence type="ECO:0000256" key="11">
    <source>
        <dbReference type="ARBA" id="ARBA00023049"/>
    </source>
</evidence>
<dbReference type="AlphaFoldDB" id="A0A336KHS5"/>
<evidence type="ECO:0000256" key="12">
    <source>
        <dbReference type="ARBA" id="ARBA00023288"/>
    </source>
</evidence>
<dbReference type="EC" id="3.3.2.6" evidence="16"/>
<dbReference type="GO" id="GO:0008270">
    <property type="term" value="F:zinc ion binding"/>
    <property type="evidence" value="ECO:0007669"/>
    <property type="project" value="InterPro"/>
</dbReference>
<dbReference type="PANTHER" id="PTHR45726:SF3">
    <property type="entry name" value="LEUKOTRIENE A-4 HYDROLASE"/>
    <property type="match status" value="1"/>
</dbReference>